<evidence type="ECO:0000256" key="2">
    <source>
        <dbReference type="ARBA" id="ARBA00022692"/>
    </source>
</evidence>
<comment type="subcellular location">
    <subcellularLocation>
        <location evidence="1">Membrane</location>
        <topology evidence="1">Multi-pass membrane protein</topology>
    </subcellularLocation>
</comment>
<dbReference type="Proteomes" id="UP000054937">
    <property type="component" value="Unassembled WGS sequence"/>
</dbReference>
<evidence type="ECO:0000256" key="4">
    <source>
        <dbReference type="ARBA" id="ARBA00023136"/>
    </source>
</evidence>
<feature type="transmembrane region" description="Helical" evidence="6">
    <location>
        <begin position="127"/>
        <end position="148"/>
    </location>
</feature>
<sequence length="533" mass="63220">MEFTLYQINSQNCTDILQQFKYNAGQNGQEFRGNILKLNYQQKNFIYVYDYQKVINTAKQKFQNYKQKNQKIAQNHIKYRNYQKEQQKQQQQDNKKNEEQSKQQQEYQNLEMTNDYLANILAGNFPYWFMSFAFIVGLNIILYLSYAVGNTKDKQELRNFIIDNFTLSNCQRFKYDVSYLNQQNQEKFGQFLDRQQQKIAKNPNLLKNIPKDYKEIMKEIQNNKQEEFNTPQIFPNIFLSSFFHTNSIQLFYTLLGIGILHKTIHQQIGLKKYWALFLGSIVVGYLGDKYIYPQFSDPQQVQKINIIRRWNILNNQELGYQNTRVQGAKDPLMALYAFALANLVLKKPAIFCNIYIYPFLLIPMYVTFDLMNYFYPKINLKTNQGPALIKPHLAPFLYGCGFAFLTCYRKCGGIDIKRLSLLLMYMGFLTTFAAYLNEGKYFDSLSLVHIQNNYESILNFYNIDFFIKQNQNKNINSLDSVSQQQLKDILKDFIKLQTQYGDLPIYQLQKIISQISDQDDQYELLQNFENQIE</sequence>
<comment type="caution">
    <text evidence="7">The sequence shown here is derived from an EMBL/GenBank/DDBJ whole genome shotgun (WGS) entry which is preliminary data.</text>
</comment>
<dbReference type="EMBL" id="LDAU01000194">
    <property type="protein sequence ID" value="KRX00241.1"/>
    <property type="molecule type" value="Genomic_DNA"/>
</dbReference>
<keyword evidence="3 6" id="KW-1133">Transmembrane helix</keyword>
<accession>A0A0V0QDE9</accession>
<dbReference type="Gene3D" id="1.20.1540.10">
    <property type="entry name" value="Rhomboid-like"/>
    <property type="match status" value="1"/>
</dbReference>
<feature type="transmembrane region" description="Helical" evidence="6">
    <location>
        <begin position="354"/>
        <end position="375"/>
    </location>
</feature>
<feature type="transmembrane region" description="Helical" evidence="6">
    <location>
        <begin position="387"/>
        <end position="407"/>
    </location>
</feature>
<keyword evidence="4 6" id="KW-0472">Membrane</keyword>
<keyword evidence="2 6" id="KW-0812">Transmembrane</keyword>
<proteinExistence type="predicted"/>
<keyword evidence="8" id="KW-1185">Reference proteome</keyword>
<feature type="region of interest" description="Disordered" evidence="5">
    <location>
        <begin position="83"/>
        <end position="105"/>
    </location>
</feature>
<organism evidence="7 8">
    <name type="scientific">Pseudocohnilembus persalinus</name>
    <name type="common">Ciliate</name>
    <dbReference type="NCBI Taxonomy" id="266149"/>
    <lineage>
        <taxon>Eukaryota</taxon>
        <taxon>Sar</taxon>
        <taxon>Alveolata</taxon>
        <taxon>Ciliophora</taxon>
        <taxon>Intramacronucleata</taxon>
        <taxon>Oligohymenophorea</taxon>
        <taxon>Scuticociliatia</taxon>
        <taxon>Philasterida</taxon>
        <taxon>Pseudocohnilembidae</taxon>
        <taxon>Pseudocohnilembus</taxon>
    </lineage>
</organism>
<evidence type="ECO:0000313" key="8">
    <source>
        <dbReference type="Proteomes" id="UP000054937"/>
    </source>
</evidence>
<evidence type="ECO:0000256" key="6">
    <source>
        <dbReference type="SAM" id="Phobius"/>
    </source>
</evidence>
<feature type="transmembrane region" description="Helical" evidence="6">
    <location>
        <begin position="419"/>
        <end position="436"/>
    </location>
</feature>
<dbReference type="GO" id="GO:0016020">
    <property type="term" value="C:membrane"/>
    <property type="evidence" value="ECO:0007669"/>
    <property type="project" value="UniProtKB-SubCell"/>
</dbReference>
<evidence type="ECO:0000256" key="5">
    <source>
        <dbReference type="SAM" id="MobiDB-lite"/>
    </source>
</evidence>
<dbReference type="AlphaFoldDB" id="A0A0V0QDE9"/>
<evidence type="ECO:0000256" key="1">
    <source>
        <dbReference type="ARBA" id="ARBA00004141"/>
    </source>
</evidence>
<reference evidence="7 8" key="1">
    <citation type="journal article" date="2015" name="Sci. Rep.">
        <title>Genome of the facultative scuticociliatosis pathogen Pseudocohnilembus persalinus provides insight into its virulence through horizontal gene transfer.</title>
        <authorList>
            <person name="Xiong J."/>
            <person name="Wang G."/>
            <person name="Cheng J."/>
            <person name="Tian M."/>
            <person name="Pan X."/>
            <person name="Warren A."/>
            <person name="Jiang C."/>
            <person name="Yuan D."/>
            <person name="Miao W."/>
        </authorList>
    </citation>
    <scope>NUCLEOTIDE SEQUENCE [LARGE SCALE GENOMIC DNA]</scope>
    <source>
        <strain evidence="7">36N120E</strain>
    </source>
</reference>
<dbReference type="InParanoid" id="A0A0V0QDE9"/>
<evidence type="ECO:0000256" key="3">
    <source>
        <dbReference type="ARBA" id="ARBA00022989"/>
    </source>
</evidence>
<dbReference type="InterPro" id="IPR035952">
    <property type="entry name" value="Rhomboid-like_sf"/>
</dbReference>
<evidence type="ECO:0000313" key="7">
    <source>
        <dbReference type="EMBL" id="KRX00241.1"/>
    </source>
</evidence>
<gene>
    <name evidence="7" type="ORF">PPERSA_10740</name>
</gene>
<protein>
    <submittedName>
        <fullName evidence="7">Uncharacterized protein</fullName>
    </submittedName>
</protein>
<dbReference type="SUPFAM" id="SSF144091">
    <property type="entry name" value="Rhomboid-like"/>
    <property type="match status" value="1"/>
</dbReference>
<name>A0A0V0QDE9_PSEPJ</name>
<feature type="compositionally biased region" description="Basic and acidic residues" evidence="5">
    <location>
        <begin position="83"/>
        <end position="101"/>
    </location>
</feature>